<evidence type="ECO:0000256" key="3">
    <source>
        <dbReference type="ARBA" id="ARBA00012741"/>
    </source>
</evidence>
<comment type="caution">
    <text evidence="8">The sequence shown here is derived from an EMBL/GenBank/DDBJ whole genome shotgun (WGS) entry which is preliminary data.</text>
</comment>
<evidence type="ECO:0000256" key="6">
    <source>
        <dbReference type="SAM" id="Phobius"/>
    </source>
</evidence>
<dbReference type="SMART" id="SM00642">
    <property type="entry name" value="Aamy"/>
    <property type="match status" value="1"/>
</dbReference>
<dbReference type="GO" id="GO:0004558">
    <property type="term" value="F:alpha-1,4-glucosidase activity"/>
    <property type="evidence" value="ECO:0007669"/>
    <property type="project" value="UniProtKB-EC"/>
</dbReference>
<dbReference type="Pfam" id="PF00128">
    <property type="entry name" value="Alpha-amylase"/>
    <property type="match status" value="1"/>
</dbReference>
<dbReference type="InterPro" id="IPR045857">
    <property type="entry name" value="O16G_dom_2"/>
</dbReference>
<keyword evidence="4" id="KW-0325">Glycoprotein</keyword>
<keyword evidence="6" id="KW-0812">Transmembrane</keyword>
<feature type="transmembrane region" description="Helical" evidence="6">
    <location>
        <begin position="38"/>
        <end position="66"/>
    </location>
</feature>
<dbReference type="PANTHER" id="PTHR10357">
    <property type="entry name" value="ALPHA-AMYLASE FAMILY MEMBER"/>
    <property type="match status" value="1"/>
</dbReference>
<dbReference type="InterPro" id="IPR013780">
    <property type="entry name" value="Glyco_hydro_b"/>
</dbReference>
<name>A0A2J7Q279_9NEOP</name>
<evidence type="ECO:0000313" key="8">
    <source>
        <dbReference type="EMBL" id="PNF22691.1"/>
    </source>
</evidence>
<sequence>MSQTEETRLLIPKADEPVSHQWKGMPISKLMDYSNDPFWVRLRCFCFVFFWFTFVALSATAVVLIVTAPRCRKMEWWQEGPMYGIFAHDFRNDGVSNADGIAGIESKLDYIAELGAKTIWLSPIYKSPMKDFGYDIEDFKNVDESFGSLQDFKGLVRAMRIRGLKLVMDLVPNHSSDQHVWFQKSVAKEEPFTDYYVWAPAKGYEDGKPIPPNNWLSVVGGSAWEWHADRKEFYLHQFAKEQPDLNFRNPAVKEEMLDVMRFWLELGIDGFRVDAMPHLFEDETLRDEPSANETALQQGDYRELQHVHTHSLPEVLGVMAEFRRTLDEYSERTDKVRRLIMAEVYDSVEKTMEYYDGHKVPAADFPFNFYLMTNIRRESSAYDIKNTLEVWKNSLPETQWANWILGNRDHWRVVSRLGDDLLDCVNMILLMLPGTAVTHSGEELGVESTLAPWDPSGPEHSSESGADETWVPLRPDFQTPRKPSHLHIYKTLVRARNDLSVIDGDLNMRVLSDSVFAFTRSREKSRSYVVAVNWGNSSVTVNLGEFGEIPEVAEVYVTNVNFSDSLSKTVSTSSITLQAREGVVLSYVPQITG</sequence>
<comment type="catalytic activity">
    <reaction evidence="1">
        <text>Hydrolysis of terminal, non-reducing (1-&gt;4)-linked alpha-D-glucose residues with release of alpha-D-glucose.</text>
        <dbReference type="EC" id="3.2.1.20"/>
    </reaction>
</comment>
<dbReference type="STRING" id="105785.A0A2J7Q279"/>
<keyword evidence="5" id="KW-0326">Glycosidase</keyword>
<dbReference type="EMBL" id="NEVH01019373">
    <property type="protein sequence ID" value="PNF22691.1"/>
    <property type="molecule type" value="Genomic_DNA"/>
</dbReference>
<accession>A0A2J7Q279</accession>
<protein>
    <recommendedName>
        <fullName evidence="3">alpha-glucosidase</fullName>
        <ecNumber evidence="3">3.2.1.20</ecNumber>
    </recommendedName>
</protein>
<dbReference type="Proteomes" id="UP000235965">
    <property type="component" value="Unassembled WGS sequence"/>
</dbReference>
<dbReference type="InterPro" id="IPR006047">
    <property type="entry name" value="GH13_cat_dom"/>
</dbReference>
<proteinExistence type="inferred from homology"/>
<dbReference type="Gene3D" id="2.60.40.1180">
    <property type="entry name" value="Golgi alpha-mannosidase II"/>
    <property type="match status" value="1"/>
</dbReference>
<evidence type="ECO:0000256" key="4">
    <source>
        <dbReference type="ARBA" id="ARBA00023180"/>
    </source>
</evidence>
<dbReference type="Gene3D" id="3.20.20.80">
    <property type="entry name" value="Glycosidases"/>
    <property type="match status" value="1"/>
</dbReference>
<keyword evidence="9" id="KW-1185">Reference proteome</keyword>
<organism evidence="8 9">
    <name type="scientific">Cryptotermes secundus</name>
    <dbReference type="NCBI Taxonomy" id="105785"/>
    <lineage>
        <taxon>Eukaryota</taxon>
        <taxon>Metazoa</taxon>
        <taxon>Ecdysozoa</taxon>
        <taxon>Arthropoda</taxon>
        <taxon>Hexapoda</taxon>
        <taxon>Insecta</taxon>
        <taxon>Pterygota</taxon>
        <taxon>Neoptera</taxon>
        <taxon>Polyneoptera</taxon>
        <taxon>Dictyoptera</taxon>
        <taxon>Blattodea</taxon>
        <taxon>Blattoidea</taxon>
        <taxon>Termitoidae</taxon>
        <taxon>Kalotermitidae</taxon>
        <taxon>Cryptotermitinae</taxon>
        <taxon>Cryptotermes</taxon>
    </lineage>
</organism>
<dbReference type="GO" id="GO:0005975">
    <property type="term" value="P:carbohydrate metabolic process"/>
    <property type="evidence" value="ECO:0007669"/>
    <property type="project" value="InterPro"/>
</dbReference>
<dbReference type="InParanoid" id="A0A2J7Q279"/>
<gene>
    <name evidence="8" type="primary">Mal-B2_0</name>
    <name evidence="8" type="ORF">B7P43_G07124</name>
</gene>
<dbReference type="AlphaFoldDB" id="A0A2J7Q279"/>
<evidence type="ECO:0000256" key="5">
    <source>
        <dbReference type="ARBA" id="ARBA00023295"/>
    </source>
</evidence>
<dbReference type="Gene3D" id="3.90.400.10">
    <property type="entry name" value="Oligo-1,6-glucosidase, Domain 2"/>
    <property type="match status" value="1"/>
</dbReference>
<evidence type="ECO:0000313" key="9">
    <source>
        <dbReference type="Proteomes" id="UP000235965"/>
    </source>
</evidence>
<dbReference type="InterPro" id="IPR017853">
    <property type="entry name" value="GH"/>
</dbReference>
<reference evidence="8 9" key="1">
    <citation type="submission" date="2017-12" db="EMBL/GenBank/DDBJ databases">
        <title>Hemimetabolous genomes reveal molecular basis of termite eusociality.</title>
        <authorList>
            <person name="Harrison M.C."/>
            <person name="Jongepier E."/>
            <person name="Robertson H.M."/>
            <person name="Arning N."/>
            <person name="Bitard-Feildel T."/>
            <person name="Chao H."/>
            <person name="Childers C.P."/>
            <person name="Dinh H."/>
            <person name="Doddapaneni H."/>
            <person name="Dugan S."/>
            <person name="Gowin J."/>
            <person name="Greiner C."/>
            <person name="Han Y."/>
            <person name="Hu H."/>
            <person name="Hughes D.S.T."/>
            <person name="Huylmans A.-K."/>
            <person name="Kemena C."/>
            <person name="Kremer L.P.M."/>
            <person name="Lee S.L."/>
            <person name="Lopez-Ezquerra A."/>
            <person name="Mallet L."/>
            <person name="Monroy-Kuhn J.M."/>
            <person name="Moser A."/>
            <person name="Murali S.C."/>
            <person name="Muzny D.M."/>
            <person name="Otani S."/>
            <person name="Piulachs M.-D."/>
            <person name="Poelchau M."/>
            <person name="Qu J."/>
            <person name="Schaub F."/>
            <person name="Wada-Katsumata A."/>
            <person name="Worley K.C."/>
            <person name="Xie Q."/>
            <person name="Ylla G."/>
            <person name="Poulsen M."/>
            <person name="Gibbs R.A."/>
            <person name="Schal C."/>
            <person name="Richards S."/>
            <person name="Belles X."/>
            <person name="Korb J."/>
            <person name="Bornberg-Bauer E."/>
        </authorList>
    </citation>
    <scope>NUCLEOTIDE SEQUENCE [LARGE SCALE GENOMIC DNA]</scope>
    <source>
        <tissue evidence="8">Whole body</tissue>
    </source>
</reference>
<dbReference type="OrthoDB" id="1740265at2759"/>
<keyword evidence="5" id="KW-0378">Hydrolase</keyword>
<keyword evidence="6" id="KW-1133">Transmembrane helix</keyword>
<dbReference type="PANTHER" id="PTHR10357:SF179">
    <property type="entry name" value="NEUTRAL AND BASIC AMINO ACID TRANSPORT PROTEIN RBAT"/>
    <property type="match status" value="1"/>
</dbReference>
<feature type="domain" description="Glycosyl hydrolase family 13 catalytic" evidence="7">
    <location>
        <begin position="84"/>
        <end position="474"/>
    </location>
</feature>
<comment type="similarity">
    <text evidence="2">Belongs to the glycosyl hydrolase 13 family.</text>
</comment>
<dbReference type="Pfam" id="PF16028">
    <property type="entry name" value="SLC3A2_N"/>
    <property type="match status" value="1"/>
</dbReference>
<keyword evidence="6" id="KW-0472">Membrane</keyword>
<evidence type="ECO:0000256" key="2">
    <source>
        <dbReference type="ARBA" id="ARBA00008061"/>
    </source>
</evidence>
<dbReference type="EC" id="3.2.1.20" evidence="3"/>
<dbReference type="InterPro" id="IPR031984">
    <property type="entry name" value="SLC3A2_N"/>
</dbReference>
<dbReference type="FunFam" id="3.90.400.10:FF:000001">
    <property type="entry name" value="Maltase A3, isoform A"/>
    <property type="match status" value="1"/>
</dbReference>
<dbReference type="SUPFAM" id="SSF51445">
    <property type="entry name" value="(Trans)glycosidases"/>
    <property type="match status" value="1"/>
</dbReference>
<evidence type="ECO:0000259" key="7">
    <source>
        <dbReference type="SMART" id="SM00642"/>
    </source>
</evidence>
<evidence type="ECO:0000256" key="1">
    <source>
        <dbReference type="ARBA" id="ARBA00001657"/>
    </source>
</evidence>
<dbReference type="SUPFAM" id="SSF51011">
    <property type="entry name" value="Glycosyl hydrolase domain"/>
    <property type="match status" value="1"/>
</dbReference>